<sequence length="18" mass="2086">MLVFPILKDVLEAFFVTC</sequence>
<dbReference type="EMBL" id="JABFAF010000003">
    <property type="protein sequence ID" value="MBA0851349.1"/>
    <property type="molecule type" value="Genomic_DNA"/>
</dbReference>
<organism evidence="1 2">
    <name type="scientific">Gossypium schwendimanii</name>
    <name type="common">Cotton</name>
    <dbReference type="NCBI Taxonomy" id="34291"/>
    <lineage>
        <taxon>Eukaryota</taxon>
        <taxon>Viridiplantae</taxon>
        <taxon>Streptophyta</taxon>
        <taxon>Embryophyta</taxon>
        <taxon>Tracheophyta</taxon>
        <taxon>Spermatophyta</taxon>
        <taxon>Magnoliopsida</taxon>
        <taxon>eudicotyledons</taxon>
        <taxon>Gunneridae</taxon>
        <taxon>Pentapetalae</taxon>
        <taxon>rosids</taxon>
        <taxon>malvids</taxon>
        <taxon>Malvales</taxon>
        <taxon>Malvaceae</taxon>
        <taxon>Malvoideae</taxon>
        <taxon>Gossypium</taxon>
    </lineage>
</organism>
<dbReference type="AlphaFoldDB" id="A0A7J9KYS8"/>
<name>A0A7J9KYS8_GOSSC</name>
<reference evidence="1 2" key="1">
    <citation type="journal article" date="2019" name="Genome Biol. Evol.">
        <title>Insights into the evolution of the New World diploid cottons (Gossypium, subgenus Houzingenia) based on genome sequencing.</title>
        <authorList>
            <person name="Grover C.E."/>
            <person name="Arick M.A. 2nd"/>
            <person name="Thrash A."/>
            <person name="Conover J.L."/>
            <person name="Sanders W.S."/>
            <person name="Peterson D.G."/>
            <person name="Frelichowski J.E."/>
            <person name="Scheffler J.A."/>
            <person name="Scheffler B.E."/>
            <person name="Wendel J.F."/>
        </authorList>
    </citation>
    <scope>NUCLEOTIDE SEQUENCE [LARGE SCALE GENOMIC DNA]</scope>
    <source>
        <strain evidence="1">1</strain>
        <tissue evidence="1">Leaf</tissue>
    </source>
</reference>
<evidence type="ECO:0000313" key="2">
    <source>
        <dbReference type="Proteomes" id="UP000593576"/>
    </source>
</evidence>
<keyword evidence="2" id="KW-1185">Reference proteome</keyword>
<protein>
    <submittedName>
        <fullName evidence="1">Uncharacterized protein</fullName>
    </submittedName>
</protein>
<gene>
    <name evidence="1" type="ORF">Goshw_018259</name>
</gene>
<comment type="caution">
    <text evidence="1">The sequence shown here is derived from an EMBL/GenBank/DDBJ whole genome shotgun (WGS) entry which is preliminary data.</text>
</comment>
<proteinExistence type="predicted"/>
<dbReference type="Proteomes" id="UP000593576">
    <property type="component" value="Unassembled WGS sequence"/>
</dbReference>
<evidence type="ECO:0000313" key="1">
    <source>
        <dbReference type="EMBL" id="MBA0851349.1"/>
    </source>
</evidence>
<accession>A0A7J9KYS8</accession>